<evidence type="ECO:0000256" key="14">
    <source>
        <dbReference type="ARBA" id="ARBA00023203"/>
    </source>
</evidence>
<evidence type="ECO:0000256" key="17">
    <source>
        <dbReference type="SAM" id="Coils"/>
    </source>
</evidence>
<dbReference type="EMBL" id="JANAWD010000619">
    <property type="protein sequence ID" value="KAJ3477208.1"/>
    <property type="molecule type" value="Genomic_DNA"/>
</dbReference>
<dbReference type="GO" id="GO:0004100">
    <property type="term" value="F:chitin synthase activity"/>
    <property type="evidence" value="ECO:0007669"/>
    <property type="project" value="UniProtKB-EC"/>
</dbReference>
<evidence type="ECO:0000256" key="4">
    <source>
        <dbReference type="ARBA" id="ARBA00022676"/>
    </source>
</evidence>
<comment type="subcellular location">
    <subcellularLocation>
        <location evidence="1">Cell membrane</location>
        <topology evidence="1">Multi-pass membrane protein</topology>
    </subcellularLocation>
</comment>
<feature type="transmembrane region" description="Helical" evidence="19">
    <location>
        <begin position="968"/>
        <end position="988"/>
    </location>
</feature>
<evidence type="ECO:0000256" key="7">
    <source>
        <dbReference type="ARBA" id="ARBA00022741"/>
    </source>
</evidence>
<evidence type="ECO:0000256" key="1">
    <source>
        <dbReference type="ARBA" id="ARBA00004651"/>
    </source>
</evidence>
<dbReference type="CDD" id="cd14879">
    <property type="entry name" value="MYSc_Myo17"/>
    <property type="match status" value="1"/>
</dbReference>
<dbReference type="InterPro" id="IPR036961">
    <property type="entry name" value="Kinesin_motor_dom_sf"/>
</dbReference>
<feature type="domain" description="Myosin motor" evidence="20">
    <location>
        <begin position="14"/>
        <end position="770"/>
    </location>
</feature>
<dbReference type="GO" id="GO:0031505">
    <property type="term" value="P:fungal-type cell wall organization"/>
    <property type="evidence" value="ECO:0007669"/>
    <property type="project" value="TreeGrafter"/>
</dbReference>
<sequence length="1921" mass="216270">MNRQSTMSIQQRPDTVHDLASLNPVSDDIIVQCIRVRFDNQIIYTSIGSSAIVAVNPHQYIPSNADSIMHKYASEYRDTSPGKVVSPPHIFQLANNAYYHMRRTTQDQCILISGETGSGKSENRRLAIKAILELSVSNPGKKGSKLAMQVPAAEFVLETFGNARTLFNPNASRFGKYTELQFTERGRLLGVKTLDYYLERNRVAGAPSGERNFHIFYYLVAGATMEERQHMHITDKTNYRYLGQRSMPGRAPQGRDDDAIRFEQLKMALKNIGFSKRHVAQTCQLIAAILHLGNLEFTIDRHRNEDAAVVRNVDVLEIVADFLGVQPAALEATMSYRTKLVKKELCTVFLDPDGASDNRDELAKTLYSLLFAWLNEHINQRLCKEDFTTFIGLFDLPGPQNMTSRPNSLDQFCVNFANERLQNFVQRQLFENHVAQYNSEGISRFVPQVPYFDNSECIRLLQNKPGGLIHIMDDQARRMPRKTDHTMVDAFGKRWGNHSSFKIGNMDRSGFPTFTVNHFTGPVTYSSENFLERNLDSLNPDFVSLLRGSSSTDAPAADGSGSINPFVRGLFSAKAIATQAHPRNEETIVSAQQPVKPMRAPSTRRKNTIRRMPTVRETDVEEKDRDEEDTAHVSSGGAPCIAGEFRAALDTLFDTLEETQTWYVFCVNPNDSQLPAQMEGRSVKGQIRSFGLSEIARRSVNVFEVSMTPEEFVGRYRETVEGLSVMEGSEREVVEQSRTALGLEERDVVLGQRMVFLSQRAFHRLEDDLRSRDTEEQKRNRIRDAEAEAGLDPRGMADPYAPYQVPGGESPYESHHGGGGGGGFGDPFGQSSQALPLVSNASPFQRADMYSDYDEPKSFRDDDYDARSALTSQRDDGSVSNFTESYAPSRNMFQASDKKALMDKEVLPGDIQEGETAEVLKETSARRRWVAVCWILTWWIPNFALVYIGRMKRLDIRQAWREKFALNLIIWFMCLCAVFIIAIIGPLICPTEHVFSTSELASHNVNNDPNNVYTSIRGEVFDLTAIASLHQRIVSVVPAKSILKYGGVAADKIFPVQVSALCNGITGSVNPYVQLDSSNVTDDNAQYHDFRAWSGDSRPDWYFEAMVTMRWNNRRGFLGYASKELKNMANQKRSVGVYNGMVYELTSYIQNGPSVGKPKDAIAPSGVDTHFMHQAVLDVFQFNSGKDVTKQLDNLNIDKDVLERQKVCLRNLFLIGKLDTRNSPQCLFATYILLALSILMVSIIGFKFIASINFGSARAPEDHDKFVICQVPCYTEGAASLRKTIDSLAQTKYDDKRKLLFIICDGMVVGAGNDQPTPRIVLDVLGANPNVDAEPLSFISLGEGAKQHNMGKIFSGLYETSGHVVPYIVVVKCGKPGEKQRPGNRGKRDSQMLLMQFLNKVHFNSPMNPLELEIYHQIKNVIGVNPTFYEYLFMVDADTTVAPLSLNRLVSAMIHDKKLLGVCGETELANAKQSIITMMQVYEYFISHHMAKAFESLFGSVTCLPGCFTLYRLRTPDTHKPLLISNQLIQDYSENRVDTLHMKNLLHLGEDRYLTTLLLKHFSNFKTQFVRDAHAYTVAPDDWKILLSQRRRWINSTVHNLGELVFLDQLCGFCCFSMRFVVMIDLVSTLIQPVTVAYIVYLVYLVAGEHKPVPVWSLVMIAAVYGLQALVFIMRRKWDMIGWMVFYILAIPAFSFFLPLYSFWRMDDFSWGQTRVVLGESGKKMIVHDEGKFDPRSIPLKSWNDYENELWDKESNHSIGSWAPPNKLANEGYADSHTASIYGRETYYEPAMSRAYSPAPSQGGMMYPPPGYQSGRNTPMSMSGLNPNVLHQPMPSRPATNYLDVAIPTSHSPEDFDGGASGPSDIEIDRAVEVILRDADLTTVTKREIRRKLEDHFGVDLSNRKQAINSAIDRILLARAG</sequence>
<dbReference type="GO" id="GO:0005886">
    <property type="term" value="C:plasma membrane"/>
    <property type="evidence" value="ECO:0007669"/>
    <property type="project" value="UniProtKB-SubCell"/>
</dbReference>
<dbReference type="InterPro" id="IPR027417">
    <property type="entry name" value="P-loop_NTPase"/>
</dbReference>
<dbReference type="Gene3D" id="1.10.10.60">
    <property type="entry name" value="Homeodomain-like"/>
    <property type="match status" value="1"/>
</dbReference>
<keyword evidence="23" id="KW-1185">Reference proteome</keyword>
<dbReference type="InterPro" id="IPR036037">
    <property type="entry name" value="MYSc_Myo17"/>
</dbReference>
<feature type="region of interest" description="Disordered" evidence="18">
    <location>
        <begin position="768"/>
        <end position="834"/>
    </location>
</feature>
<gene>
    <name evidence="22" type="ORF">NLI96_g10620</name>
</gene>
<keyword evidence="8 16" id="KW-0067">ATP-binding</keyword>
<dbReference type="GO" id="GO:0005524">
    <property type="term" value="F:ATP binding"/>
    <property type="evidence" value="ECO:0007669"/>
    <property type="project" value="UniProtKB-UniRule"/>
</dbReference>
<evidence type="ECO:0000256" key="6">
    <source>
        <dbReference type="ARBA" id="ARBA00022692"/>
    </source>
</evidence>
<name>A0AAD5Y9Y1_9APHY</name>
<dbReference type="SMART" id="SM00242">
    <property type="entry name" value="MYSc"/>
    <property type="match status" value="1"/>
</dbReference>
<dbReference type="Pfam" id="PF08766">
    <property type="entry name" value="DEK_C"/>
    <property type="match status" value="1"/>
</dbReference>
<reference evidence="22" key="1">
    <citation type="submission" date="2022-07" db="EMBL/GenBank/DDBJ databases">
        <title>Genome Sequence of Physisporinus lineatus.</title>
        <authorList>
            <person name="Buettner E."/>
        </authorList>
    </citation>
    <scope>NUCLEOTIDE SEQUENCE</scope>
    <source>
        <strain evidence="22">VT162</strain>
    </source>
</reference>
<comment type="similarity">
    <text evidence="16">Belongs to the TRAFAC class myosin-kinesin ATPase superfamily. Myosin family.</text>
</comment>
<protein>
    <recommendedName>
        <fullName evidence="2">chitin synthase</fullName>
        <ecNumber evidence="2">2.4.1.16</ecNumber>
    </recommendedName>
</protein>
<keyword evidence="6 19" id="KW-0812">Transmembrane</keyword>
<keyword evidence="14 16" id="KW-0009">Actin-binding</keyword>
<evidence type="ECO:0000256" key="5">
    <source>
        <dbReference type="ARBA" id="ARBA00022679"/>
    </source>
</evidence>
<dbReference type="InterPro" id="IPR001609">
    <property type="entry name" value="Myosin_head_motor_dom-like"/>
</dbReference>
<proteinExistence type="inferred from homology"/>
<dbReference type="InterPro" id="IPR004835">
    <property type="entry name" value="Chitin_synth"/>
</dbReference>
<evidence type="ECO:0000256" key="9">
    <source>
        <dbReference type="ARBA" id="ARBA00022989"/>
    </source>
</evidence>
<keyword evidence="10 16" id="KW-0518">Myosin</keyword>
<evidence type="ECO:0000256" key="18">
    <source>
        <dbReference type="SAM" id="MobiDB-lite"/>
    </source>
</evidence>
<dbReference type="SUPFAM" id="SSF53448">
    <property type="entry name" value="Nucleotide-diphospho-sugar transferases"/>
    <property type="match status" value="1"/>
</dbReference>
<feature type="compositionally biased region" description="Gly residues" evidence="18">
    <location>
        <begin position="817"/>
        <end position="826"/>
    </location>
</feature>
<dbReference type="PROSITE" id="PS51998">
    <property type="entry name" value="DEK_C"/>
    <property type="match status" value="1"/>
</dbReference>
<dbReference type="Pfam" id="PF03142">
    <property type="entry name" value="Chitin_synth_2"/>
    <property type="match status" value="1"/>
</dbReference>
<dbReference type="InterPro" id="IPR014876">
    <property type="entry name" value="DEK_C"/>
</dbReference>
<evidence type="ECO:0000256" key="10">
    <source>
        <dbReference type="ARBA" id="ARBA00023123"/>
    </source>
</evidence>
<evidence type="ECO:0000313" key="22">
    <source>
        <dbReference type="EMBL" id="KAJ3477208.1"/>
    </source>
</evidence>
<dbReference type="Gene3D" id="3.40.850.10">
    <property type="entry name" value="Kinesin motor domain"/>
    <property type="match status" value="1"/>
</dbReference>
<dbReference type="SUPFAM" id="SSF109715">
    <property type="entry name" value="DEK C-terminal domain"/>
    <property type="match status" value="1"/>
</dbReference>
<evidence type="ECO:0000256" key="8">
    <source>
        <dbReference type="ARBA" id="ARBA00022840"/>
    </source>
</evidence>
<feature type="transmembrane region" description="Helical" evidence="19">
    <location>
        <begin position="1653"/>
        <end position="1673"/>
    </location>
</feature>
<evidence type="ECO:0000259" key="20">
    <source>
        <dbReference type="PROSITE" id="PS51456"/>
    </source>
</evidence>
<keyword evidence="9 19" id="KW-1133">Transmembrane helix</keyword>
<dbReference type="GO" id="GO:0030428">
    <property type="term" value="C:cell septum"/>
    <property type="evidence" value="ECO:0007669"/>
    <property type="project" value="TreeGrafter"/>
</dbReference>
<dbReference type="Pfam" id="PF00063">
    <property type="entry name" value="Myosin_head"/>
    <property type="match status" value="1"/>
</dbReference>
<dbReference type="GO" id="GO:0006031">
    <property type="term" value="P:chitin biosynthetic process"/>
    <property type="evidence" value="ECO:0007669"/>
    <property type="project" value="TreeGrafter"/>
</dbReference>
<dbReference type="InterPro" id="IPR029044">
    <property type="entry name" value="Nucleotide-diphossugar_trans"/>
</dbReference>
<feature type="coiled-coil region" evidence="17">
    <location>
        <begin position="1185"/>
        <end position="1212"/>
    </location>
</feature>
<evidence type="ECO:0000256" key="15">
    <source>
        <dbReference type="ARBA" id="ARBA00048014"/>
    </source>
</evidence>
<feature type="transmembrane region" description="Helical" evidence="19">
    <location>
        <begin position="1626"/>
        <end position="1647"/>
    </location>
</feature>
<evidence type="ECO:0000256" key="19">
    <source>
        <dbReference type="SAM" id="Phobius"/>
    </source>
</evidence>
<keyword evidence="13" id="KW-0325">Glycoprotein</keyword>
<evidence type="ECO:0000256" key="12">
    <source>
        <dbReference type="ARBA" id="ARBA00023175"/>
    </source>
</evidence>
<feature type="compositionally biased region" description="Acidic residues" evidence="18">
    <location>
        <begin position="619"/>
        <end position="629"/>
    </location>
</feature>
<feature type="region of interest" description="Disordered" evidence="18">
    <location>
        <begin position="616"/>
        <end position="635"/>
    </location>
</feature>
<dbReference type="GO" id="GO:0016459">
    <property type="term" value="C:myosin complex"/>
    <property type="evidence" value="ECO:0007669"/>
    <property type="project" value="UniProtKB-KW"/>
</dbReference>
<evidence type="ECO:0000256" key="13">
    <source>
        <dbReference type="ARBA" id="ARBA00023180"/>
    </source>
</evidence>
<feature type="region of interest" description="Actin-binding" evidence="16">
    <location>
        <begin position="649"/>
        <end position="671"/>
    </location>
</feature>
<keyword evidence="3" id="KW-1003">Cell membrane</keyword>
<evidence type="ECO:0000259" key="21">
    <source>
        <dbReference type="PROSITE" id="PS51998"/>
    </source>
</evidence>
<keyword evidence="7 16" id="KW-0547">Nucleotide-binding</keyword>
<feature type="transmembrane region" description="Helical" evidence="19">
    <location>
        <begin position="1685"/>
        <end position="1704"/>
    </location>
</feature>
<evidence type="ECO:0000256" key="3">
    <source>
        <dbReference type="ARBA" id="ARBA00022475"/>
    </source>
</evidence>
<evidence type="ECO:0000256" key="16">
    <source>
        <dbReference type="PROSITE-ProRule" id="PRU00782"/>
    </source>
</evidence>
<organism evidence="22 23">
    <name type="scientific">Meripilus lineatus</name>
    <dbReference type="NCBI Taxonomy" id="2056292"/>
    <lineage>
        <taxon>Eukaryota</taxon>
        <taxon>Fungi</taxon>
        <taxon>Dikarya</taxon>
        <taxon>Basidiomycota</taxon>
        <taxon>Agaricomycotina</taxon>
        <taxon>Agaricomycetes</taxon>
        <taxon>Polyporales</taxon>
        <taxon>Meripilaceae</taxon>
        <taxon>Meripilus</taxon>
    </lineage>
</organism>
<dbReference type="GO" id="GO:0003779">
    <property type="term" value="F:actin binding"/>
    <property type="evidence" value="ECO:0007669"/>
    <property type="project" value="UniProtKB-KW"/>
</dbReference>
<dbReference type="Gene3D" id="1.10.10.820">
    <property type="match status" value="1"/>
</dbReference>
<dbReference type="PROSITE" id="PS51456">
    <property type="entry name" value="MYOSIN_MOTOR"/>
    <property type="match status" value="1"/>
</dbReference>
<dbReference type="PRINTS" id="PR00193">
    <property type="entry name" value="MYOSINHEAVY"/>
</dbReference>
<feature type="transmembrane region" description="Helical" evidence="19">
    <location>
        <begin position="929"/>
        <end position="948"/>
    </location>
</feature>
<feature type="binding site" evidence="16">
    <location>
        <begin position="114"/>
        <end position="121"/>
    </location>
    <ligand>
        <name>ATP</name>
        <dbReference type="ChEBI" id="CHEBI:30616"/>
    </ligand>
</feature>
<dbReference type="SUPFAM" id="SSF52540">
    <property type="entry name" value="P-loop containing nucleoside triphosphate hydrolases"/>
    <property type="match status" value="1"/>
</dbReference>
<dbReference type="Gene3D" id="1.20.58.530">
    <property type="match status" value="1"/>
</dbReference>
<evidence type="ECO:0000313" key="23">
    <source>
        <dbReference type="Proteomes" id="UP001212997"/>
    </source>
</evidence>
<dbReference type="GO" id="GO:0003774">
    <property type="term" value="F:cytoskeletal motor activity"/>
    <property type="evidence" value="ECO:0007669"/>
    <property type="project" value="UniProtKB-UniRule"/>
</dbReference>
<dbReference type="SUPFAM" id="SSF55856">
    <property type="entry name" value="Cytochrome b5-like heme/steroid binding domain"/>
    <property type="match status" value="1"/>
</dbReference>
<comment type="caution">
    <text evidence="22">The sequence shown here is derived from an EMBL/GenBank/DDBJ whole genome shotgun (WGS) entry which is preliminary data.</text>
</comment>
<feature type="transmembrane region" description="Helical" evidence="19">
    <location>
        <begin position="1228"/>
        <end position="1250"/>
    </location>
</feature>
<keyword evidence="4" id="KW-0328">Glycosyltransferase</keyword>
<dbReference type="Gene3D" id="1.20.120.720">
    <property type="entry name" value="Myosin VI head, motor domain, U50 subdomain"/>
    <property type="match status" value="1"/>
</dbReference>
<keyword evidence="12 16" id="KW-0505">Motor protein</keyword>
<evidence type="ECO:0000256" key="2">
    <source>
        <dbReference type="ARBA" id="ARBA00012543"/>
    </source>
</evidence>
<keyword evidence="17" id="KW-0175">Coiled coil</keyword>
<comment type="catalytic activity">
    <reaction evidence="15">
        <text>[(1-&gt;4)-N-acetyl-beta-D-glucosaminyl](n) + UDP-N-acetyl-alpha-D-glucosamine = [(1-&gt;4)-N-acetyl-beta-D-glucosaminyl](n+1) + UDP + H(+)</text>
        <dbReference type="Rhea" id="RHEA:16637"/>
        <dbReference type="Rhea" id="RHEA-COMP:9593"/>
        <dbReference type="Rhea" id="RHEA-COMP:9595"/>
        <dbReference type="ChEBI" id="CHEBI:15378"/>
        <dbReference type="ChEBI" id="CHEBI:17029"/>
        <dbReference type="ChEBI" id="CHEBI:57705"/>
        <dbReference type="ChEBI" id="CHEBI:58223"/>
        <dbReference type="EC" id="2.4.1.16"/>
    </reaction>
</comment>
<dbReference type="Proteomes" id="UP001212997">
    <property type="component" value="Unassembled WGS sequence"/>
</dbReference>
<dbReference type="PANTHER" id="PTHR22914">
    <property type="entry name" value="CHITIN SYNTHASE"/>
    <property type="match status" value="1"/>
</dbReference>
<feature type="compositionally biased region" description="Basic and acidic residues" evidence="18">
    <location>
        <begin position="768"/>
        <end position="786"/>
    </location>
</feature>
<dbReference type="EC" id="2.4.1.16" evidence="2"/>
<dbReference type="PANTHER" id="PTHR22914:SF45">
    <property type="entry name" value="CHITIN SYNTHASE"/>
    <property type="match status" value="1"/>
</dbReference>
<dbReference type="InterPro" id="IPR036400">
    <property type="entry name" value="Cyt_B5-like_heme/steroid_sf"/>
</dbReference>
<accession>A0AAD5Y9Y1</accession>
<keyword evidence="11 19" id="KW-0472">Membrane</keyword>
<feature type="domain" description="DEK-C" evidence="21">
    <location>
        <begin position="1862"/>
        <end position="1917"/>
    </location>
</feature>
<evidence type="ECO:0000256" key="11">
    <source>
        <dbReference type="ARBA" id="ARBA00023136"/>
    </source>
</evidence>
<keyword evidence="5" id="KW-0808">Transferase</keyword>